<organism evidence="3 4">
    <name type="scientific">Paramormyrops kingsleyae</name>
    <dbReference type="NCBI Taxonomy" id="1676925"/>
    <lineage>
        <taxon>Eukaryota</taxon>
        <taxon>Metazoa</taxon>
        <taxon>Chordata</taxon>
        <taxon>Craniata</taxon>
        <taxon>Vertebrata</taxon>
        <taxon>Euteleostomi</taxon>
        <taxon>Actinopterygii</taxon>
        <taxon>Neopterygii</taxon>
        <taxon>Teleostei</taxon>
        <taxon>Osteoglossocephala</taxon>
        <taxon>Osteoglossomorpha</taxon>
        <taxon>Osteoglossiformes</taxon>
        <taxon>Mormyridae</taxon>
        <taxon>Paramormyrops</taxon>
    </lineage>
</organism>
<name>A0A3B3S5W7_9TELE</name>
<keyword evidence="4" id="KW-1185">Reference proteome</keyword>
<dbReference type="PANTHER" id="PTHR46331:SF2">
    <property type="entry name" value="VALACYCLOVIR HYDROLASE"/>
    <property type="match status" value="1"/>
</dbReference>
<dbReference type="GeneTree" id="ENSGT00390000004746"/>
<dbReference type="RefSeq" id="XP_023679328.1">
    <property type="nucleotide sequence ID" value="XM_023823560.2"/>
</dbReference>
<dbReference type="GO" id="GO:0017171">
    <property type="term" value="F:serine hydrolase activity"/>
    <property type="evidence" value="ECO:0007669"/>
    <property type="project" value="TreeGrafter"/>
</dbReference>
<dbReference type="AlphaFoldDB" id="A0A3B3S5W7"/>
<dbReference type="Proteomes" id="UP000261540">
    <property type="component" value="Unplaced"/>
</dbReference>
<proteinExistence type="predicted"/>
<feature type="domain" description="AB hydrolase-1" evidence="2">
    <location>
        <begin position="63"/>
        <end position="284"/>
    </location>
</feature>
<dbReference type="Ensembl" id="ENSPKIT00000006876.1">
    <property type="protein sequence ID" value="ENSPKIP00000026127.1"/>
    <property type="gene ID" value="ENSPKIG00000008728.1"/>
</dbReference>
<feature type="region of interest" description="Disordered" evidence="1">
    <location>
        <begin position="1"/>
        <end position="23"/>
    </location>
</feature>
<dbReference type="STRING" id="1676925.ENSPKIP00000026127"/>
<protein>
    <submittedName>
        <fullName evidence="3">Biphenyl hydrolase like</fullName>
    </submittedName>
</protein>
<evidence type="ECO:0000259" key="2">
    <source>
        <dbReference type="Pfam" id="PF12697"/>
    </source>
</evidence>
<dbReference type="InterPro" id="IPR000073">
    <property type="entry name" value="AB_hydrolase_1"/>
</dbReference>
<sequence>MLQERSAMHVSHTPKGRRKNAAKSPFPSVKLLLVVSVVMDSGKQKVNGSELFYRRTGRGDHVVLLLPGALGSGQTDFGPQLKDLSKERFTLVSYDPRGYGRSRPPDRDFPPDFFDRDAKDAVDLMQTLGFGKFSLLGWSDGGITALIAAARNRSSVKKLVIWGANAYVSDQDVKIYNAIKDVSTWSSKMRKPMEDMYGPEYFTRTWEAWVEAMSDFAQRPNGSICRDVLPRIGCPTLIVHGEKDSMVPSFHPQYLLQNIQGSCLHLMPEGKHNLHLRFAAEFNRLVDEFLCQ</sequence>
<dbReference type="InterPro" id="IPR029058">
    <property type="entry name" value="AB_hydrolase_fold"/>
</dbReference>
<reference evidence="3" key="2">
    <citation type="submission" date="2025-09" db="UniProtKB">
        <authorList>
            <consortium name="Ensembl"/>
        </authorList>
    </citation>
    <scope>IDENTIFICATION</scope>
</reference>
<feature type="compositionally biased region" description="Basic residues" evidence="1">
    <location>
        <begin position="12"/>
        <end position="21"/>
    </location>
</feature>
<evidence type="ECO:0000256" key="1">
    <source>
        <dbReference type="SAM" id="MobiDB-lite"/>
    </source>
</evidence>
<dbReference type="Gene3D" id="3.40.50.1820">
    <property type="entry name" value="alpha/beta hydrolase"/>
    <property type="match status" value="1"/>
</dbReference>
<accession>A0A3B3S5W7</accession>
<dbReference type="GeneID" id="111850075"/>
<dbReference type="SUPFAM" id="SSF53474">
    <property type="entry name" value="alpha/beta-Hydrolases"/>
    <property type="match status" value="1"/>
</dbReference>
<evidence type="ECO:0000313" key="3">
    <source>
        <dbReference type="Ensembl" id="ENSPKIP00000026127.1"/>
    </source>
</evidence>
<dbReference type="PANTHER" id="PTHR46331">
    <property type="entry name" value="VALACYCLOVIR HYDROLASE"/>
    <property type="match status" value="1"/>
</dbReference>
<reference evidence="3" key="1">
    <citation type="submission" date="2025-08" db="UniProtKB">
        <authorList>
            <consortium name="Ensembl"/>
        </authorList>
    </citation>
    <scope>IDENTIFICATION</scope>
</reference>
<evidence type="ECO:0000313" key="4">
    <source>
        <dbReference type="Proteomes" id="UP000261540"/>
    </source>
</evidence>
<dbReference type="Pfam" id="PF12697">
    <property type="entry name" value="Abhydrolase_6"/>
    <property type="match status" value="1"/>
</dbReference>